<evidence type="ECO:0000256" key="9">
    <source>
        <dbReference type="SAM" id="Phobius"/>
    </source>
</evidence>
<evidence type="ECO:0000256" key="3">
    <source>
        <dbReference type="ARBA" id="ARBA00022448"/>
    </source>
</evidence>
<dbReference type="FunFam" id="1.10.3430.10:FF:000010">
    <property type="entry name" value="Ammonium transporter"/>
    <property type="match status" value="1"/>
</dbReference>
<evidence type="ECO:0000256" key="7">
    <source>
        <dbReference type="ARBA" id="ARBA00023177"/>
    </source>
</evidence>
<dbReference type="OrthoDB" id="5418055at2759"/>
<feature type="domain" description="Apple" evidence="10">
    <location>
        <begin position="710"/>
        <end position="794"/>
    </location>
</feature>
<feature type="transmembrane region" description="Helical" evidence="9">
    <location>
        <begin position="372"/>
        <end position="395"/>
    </location>
</feature>
<dbReference type="Gene3D" id="1.10.3430.10">
    <property type="entry name" value="Ammonium transporter AmtB like domains"/>
    <property type="match status" value="1"/>
</dbReference>
<dbReference type="CDD" id="cd01099">
    <property type="entry name" value="PAN_AP_HGF"/>
    <property type="match status" value="4"/>
</dbReference>
<keyword evidence="6 9" id="KW-0472">Membrane</keyword>
<accession>A0A8J2RKD9</accession>
<comment type="subcellular location">
    <subcellularLocation>
        <location evidence="1">Membrane</location>
        <topology evidence="1">Multi-pass membrane protein</topology>
    </subcellularLocation>
</comment>
<dbReference type="InterPro" id="IPR024041">
    <property type="entry name" value="NH4_transpt_AmtB-like_dom"/>
</dbReference>
<evidence type="ECO:0000256" key="5">
    <source>
        <dbReference type="ARBA" id="ARBA00022989"/>
    </source>
</evidence>
<reference evidence="11" key="1">
    <citation type="submission" date="2021-11" db="EMBL/GenBank/DDBJ databases">
        <authorList>
            <person name="Schell T."/>
        </authorList>
    </citation>
    <scope>NUCLEOTIDE SEQUENCE</scope>
    <source>
        <strain evidence="11">M5</strain>
    </source>
</reference>
<gene>
    <name evidence="11" type="ORF">DGAL_LOCUS9545</name>
</gene>
<keyword evidence="12" id="KW-1185">Reference proteome</keyword>
<protein>
    <recommendedName>
        <fullName evidence="10">Apple domain-containing protein</fullName>
    </recommendedName>
</protein>
<feature type="transmembrane region" description="Helical" evidence="9">
    <location>
        <begin position="172"/>
        <end position="194"/>
    </location>
</feature>
<name>A0A8J2RKD9_9CRUS</name>
<feature type="region of interest" description="Disordered" evidence="8">
    <location>
        <begin position="640"/>
        <end position="670"/>
    </location>
</feature>
<dbReference type="InterPro" id="IPR003609">
    <property type="entry name" value="Pan_app"/>
</dbReference>
<evidence type="ECO:0000256" key="4">
    <source>
        <dbReference type="ARBA" id="ARBA00022692"/>
    </source>
</evidence>
<dbReference type="SUPFAM" id="SSF57414">
    <property type="entry name" value="Hairpin loop containing domain-like"/>
    <property type="match status" value="4"/>
</dbReference>
<feature type="domain" description="Apple" evidence="10">
    <location>
        <begin position="853"/>
        <end position="940"/>
    </location>
</feature>
<evidence type="ECO:0000313" key="12">
    <source>
        <dbReference type="Proteomes" id="UP000789390"/>
    </source>
</evidence>
<evidence type="ECO:0000313" key="11">
    <source>
        <dbReference type="EMBL" id="CAH0106390.1"/>
    </source>
</evidence>
<dbReference type="SMART" id="SM00473">
    <property type="entry name" value="PAN_AP"/>
    <property type="match status" value="5"/>
</dbReference>
<comment type="caution">
    <text evidence="11">The sequence shown here is derived from an EMBL/GenBank/DDBJ whole genome shotgun (WGS) entry which is preliminary data.</text>
</comment>
<dbReference type="GO" id="GO:0097272">
    <property type="term" value="P:ammonium homeostasis"/>
    <property type="evidence" value="ECO:0007669"/>
    <property type="project" value="TreeGrafter"/>
</dbReference>
<dbReference type="SUPFAM" id="SSF111352">
    <property type="entry name" value="Ammonium transporter"/>
    <property type="match status" value="1"/>
</dbReference>
<feature type="transmembrane region" description="Helical" evidence="9">
    <location>
        <begin position="247"/>
        <end position="269"/>
    </location>
</feature>
<dbReference type="Pfam" id="PF00909">
    <property type="entry name" value="Ammonium_transp"/>
    <property type="match status" value="1"/>
</dbReference>
<evidence type="ECO:0000256" key="6">
    <source>
        <dbReference type="ARBA" id="ARBA00023136"/>
    </source>
</evidence>
<evidence type="ECO:0000256" key="2">
    <source>
        <dbReference type="ARBA" id="ARBA00005887"/>
    </source>
</evidence>
<dbReference type="Gene3D" id="3.50.4.10">
    <property type="entry name" value="Hepatocyte Growth Factor"/>
    <property type="match status" value="4"/>
</dbReference>
<dbReference type="GO" id="GO:0005886">
    <property type="term" value="C:plasma membrane"/>
    <property type="evidence" value="ECO:0007669"/>
    <property type="project" value="TreeGrafter"/>
</dbReference>
<dbReference type="Proteomes" id="UP000789390">
    <property type="component" value="Unassembled WGS sequence"/>
</dbReference>
<proteinExistence type="inferred from homology"/>
<evidence type="ECO:0000256" key="1">
    <source>
        <dbReference type="ARBA" id="ARBA00004141"/>
    </source>
</evidence>
<feature type="transmembrane region" description="Helical" evidence="9">
    <location>
        <begin position="306"/>
        <end position="327"/>
    </location>
</feature>
<evidence type="ECO:0000259" key="10">
    <source>
        <dbReference type="PROSITE" id="PS50948"/>
    </source>
</evidence>
<feature type="transmembrane region" description="Helical" evidence="9">
    <location>
        <begin position="133"/>
        <end position="152"/>
    </location>
</feature>
<keyword evidence="5 9" id="KW-1133">Transmembrane helix</keyword>
<feature type="transmembrane region" description="Helical" evidence="9">
    <location>
        <begin position="68"/>
        <end position="86"/>
    </location>
</feature>
<organism evidence="11 12">
    <name type="scientific">Daphnia galeata</name>
    <dbReference type="NCBI Taxonomy" id="27404"/>
    <lineage>
        <taxon>Eukaryota</taxon>
        <taxon>Metazoa</taxon>
        <taxon>Ecdysozoa</taxon>
        <taxon>Arthropoda</taxon>
        <taxon>Crustacea</taxon>
        <taxon>Branchiopoda</taxon>
        <taxon>Diplostraca</taxon>
        <taxon>Cladocera</taxon>
        <taxon>Anomopoda</taxon>
        <taxon>Daphniidae</taxon>
        <taxon>Daphnia</taxon>
    </lineage>
</organism>
<feature type="transmembrane region" description="Helical" evidence="9">
    <location>
        <begin position="339"/>
        <end position="357"/>
    </location>
</feature>
<comment type="similarity">
    <text evidence="2">Belongs to the ammonia transporter channel (TC 1.A.11.2) family.</text>
</comment>
<evidence type="ECO:0000256" key="8">
    <source>
        <dbReference type="SAM" id="MobiDB-lite"/>
    </source>
</evidence>
<keyword evidence="7" id="KW-0924">Ammonia transport</keyword>
<feature type="transmembrane region" description="Helical" evidence="9">
    <location>
        <begin position="215"/>
        <end position="235"/>
    </location>
</feature>
<dbReference type="PANTHER" id="PTHR11730:SF6">
    <property type="entry name" value="AMMONIUM TRANSPORTER"/>
    <property type="match status" value="1"/>
</dbReference>
<dbReference type="PANTHER" id="PTHR11730">
    <property type="entry name" value="AMMONIUM TRANSPORTER"/>
    <property type="match status" value="1"/>
</dbReference>
<sequence length="1370" mass="153014">MEAAVLSNETALLLTLEAKLATTQNNLNDFFITISAILVFAMQAGFSLMETGLVRSKNATNILMKSTLDAFIGATVYWLVGYAFAFGDGNEFIGWTGFALQGVSPSKLSFWFYQTIFANTASTIVSGATAERINLPAFFIYAFLLTGFFYPVASRWVWHPSGWLKIRGFIDFGGSGCVHMLGGVCALVACVMVGPRIGRYENKTMKKFAFRGHSNTLTGVGAFLLMMGILGYNTSAQLDLTHHGDGVIVAISAVNTILAGSAGSIVATILGRATPTGSYRWSYNTMLNGAIAGMVSSCAACNALPYWGAYVTGAGAGFLFFVLRALINHLHVDDPLDAFAVHFGGGFFGMLSAPILVKNGVILAGDESSAEVLAWQLIGILVLVAWGVGFCLVLFGSLKYFKILRVDSLVEVGGMDSMKHGEPAYPAESWEEQQYWDHQVNRLVHLMSSASIENSISSGQHKMSESIATVDLGVNNNFRLAGMPPQMNFAHLVLTDHFQKCVLSIESQQQRTVIAVVSRTSCGSVPLDQTVSTTINTSAVPAESRQSSCWTLIIDGRRLDPQFIVRSVYAATLTDCQRECEDVLFNCETIAYGKSALRNTTCDLSDWEAASLSFQPYATDTIVAPTFNVYSRYGRYPNEPQDERSCNQHLNTNTATDPAHDDGTSYYRPTPTKLQEASLSEDVSAYLTTADEDLVLIDEGPGRWSGSTLCYSIIFNGRRLSHRYIERSVSVISLDECKLLCTRETSFDCRSFNYRRRQSSTNCDLSREDSASLDVTSSRVFFSDSDVDFYQRVGRGQSCYRPYGRPPLSPISPTSSSSSGNEYYYGSISNSGSLIQRPSSSIQPAIGASINECYRRLKSGYRLEPRIVRDSLNVRSLFECQTECHRSRIFVCRSFSYRQAINGYHSGGNNCELSDLDPREWDPVRHLVIDRDADIYERSLVGRNCRDTPITTWNNRPTSKPTSLCFLRTKSGTRLDRRAIRHSVTVSSPVECEQECINSHSFTCRSFSYKFSSTATLSDLYHKTYENCDLSDIDLNSLDPLRDLVDDRLYDSWQRTSYSRDCDIGSFRLPDTSGDGFINRDDEDLHFSSLNPWFSFNSNQQRPYPPLLTSTATAPSRCYISYRLGFRMVKRLIRDSIHVRNLAECELECSRTRPFTCQAFHFRYTNLDGGYDRNPYNCELSDLSARDFDRYRDMVEDRDYELFTRSQFSSCVQSFNNLESGSQLSPILAISSSEVTVSGIRCRAGSKCRPHRELGYWYCEIDHSSYYKFNNNWDYCCQPNSRCGYSDGYNYPWCMVGSEASGQWRPCSDRYAERPYAYLHRNLPPNATEPAAVSPPLKSDNDVIRPVDSNSADFSRSGSHIIVQTNCTEE</sequence>
<feature type="domain" description="Apple" evidence="10">
    <location>
        <begin position="965"/>
        <end position="1062"/>
    </location>
</feature>
<feature type="domain" description="Apple" evidence="10">
    <location>
        <begin position="549"/>
        <end position="634"/>
    </location>
</feature>
<dbReference type="InterPro" id="IPR029020">
    <property type="entry name" value="Ammonium/urea_transptr"/>
</dbReference>
<dbReference type="EMBL" id="CAKKLH010000223">
    <property type="protein sequence ID" value="CAH0106390.1"/>
    <property type="molecule type" value="Genomic_DNA"/>
</dbReference>
<feature type="domain" description="Apple" evidence="10">
    <location>
        <begin position="1118"/>
        <end position="1207"/>
    </location>
</feature>
<dbReference type="PROSITE" id="PS50948">
    <property type="entry name" value="PAN"/>
    <property type="match status" value="5"/>
</dbReference>
<dbReference type="GO" id="GO:0008519">
    <property type="term" value="F:ammonium channel activity"/>
    <property type="evidence" value="ECO:0007669"/>
    <property type="project" value="InterPro"/>
</dbReference>
<keyword evidence="3" id="KW-0813">Transport</keyword>
<keyword evidence="4 9" id="KW-0812">Transmembrane</keyword>
<feature type="compositionally biased region" description="Polar residues" evidence="8">
    <location>
        <begin position="647"/>
        <end position="656"/>
    </location>
</feature>
<feature type="transmembrane region" description="Helical" evidence="9">
    <location>
        <begin position="30"/>
        <end position="48"/>
    </location>
</feature>